<dbReference type="InterPro" id="IPR024079">
    <property type="entry name" value="MetalloPept_cat_dom_sf"/>
</dbReference>
<evidence type="ECO:0000256" key="7">
    <source>
        <dbReference type="ARBA" id="ARBA00024603"/>
    </source>
</evidence>
<reference evidence="12" key="1">
    <citation type="submission" date="2015-09" db="EMBL/GenBank/DDBJ databases">
        <title>Draft Genome Sequences of Two Novel Amoeba-resistant Intranuclear Bacteria, Candidatus Berkiella cookevillensis and Candidatus Berkiella aquae.</title>
        <authorList>
            <person name="Mehari Y.T."/>
            <person name="Arivett B.A."/>
            <person name="Farone A.L."/>
            <person name="Gunderson J.H."/>
            <person name="Farone M.B."/>
        </authorList>
    </citation>
    <scope>NUCLEOTIDE SEQUENCE [LARGE SCALE GENOMIC DNA]</scope>
    <source>
        <strain evidence="12">CC99</strain>
    </source>
</reference>
<dbReference type="GO" id="GO:0006518">
    <property type="term" value="P:peptide metabolic process"/>
    <property type="evidence" value="ECO:0007669"/>
    <property type="project" value="TreeGrafter"/>
</dbReference>
<comment type="catalytic activity">
    <reaction evidence="7">
        <text>Hydrolysis of oligopeptides, with broad specificity. Gly or Ala commonly occur as P1 or P1' residues, but more distant residues are also important, as is shown by the fact that Z-Gly-Pro-Gly-|-Gly-Pro-Ala is cleaved, but not Z-(Gly)(5).</text>
        <dbReference type="EC" id="3.4.24.70"/>
    </reaction>
</comment>
<feature type="domain" description="Peptidase M3A/M3B catalytic" evidence="10">
    <location>
        <begin position="223"/>
        <end position="676"/>
    </location>
</feature>
<evidence type="ECO:0000256" key="5">
    <source>
        <dbReference type="ARBA" id="ARBA00022833"/>
    </source>
</evidence>
<keyword evidence="2 9" id="KW-0645">Protease</keyword>
<evidence type="ECO:0000256" key="8">
    <source>
        <dbReference type="ARBA" id="ARBA00026100"/>
    </source>
</evidence>
<dbReference type="GO" id="GO:0046872">
    <property type="term" value="F:metal ion binding"/>
    <property type="evidence" value="ECO:0007669"/>
    <property type="project" value="UniProtKB-UniRule"/>
</dbReference>
<evidence type="ECO:0000313" key="13">
    <source>
        <dbReference type="EMBL" id="MCS5707307.1"/>
    </source>
</evidence>
<dbReference type="EC" id="3.4.24.70" evidence="8"/>
<dbReference type="RefSeq" id="WP_057624434.1">
    <property type="nucleotide sequence ID" value="NZ_LKHV02000001.1"/>
</dbReference>
<dbReference type="InterPro" id="IPR024080">
    <property type="entry name" value="Neurolysin/TOP_N"/>
</dbReference>
<dbReference type="PANTHER" id="PTHR11804:SF84">
    <property type="entry name" value="SACCHAROLYSIN"/>
    <property type="match status" value="1"/>
</dbReference>
<dbReference type="GO" id="GO:0006508">
    <property type="term" value="P:proteolysis"/>
    <property type="evidence" value="ECO:0007669"/>
    <property type="project" value="UniProtKB-KW"/>
</dbReference>
<evidence type="ECO:0000256" key="9">
    <source>
        <dbReference type="RuleBase" id="RU003435"/>
    </source>
</evidence>
<evidence type="ECO:0000256" key="4">
    <source>
        <dbReference type="ARBA" id="ARBA00022801"/>
    </source>
</evidence>
<dbReference type="Pfam" id="PF19310">
    <property type="entry name" value="TOP_N"/>
    <property type="match status" value="1"/>
</dbReference>
<keyword evidence="14" id="KW-1185">Reference proteome</keyword>
<sequence>MSNPLLTEYELPPFKSINVQDIMPAIENVLDDNLKKIEKLTTEQPKTWADLIKPLEALDDRLHRAWSPVRHLNAVMSSEALRKAYNECLPKISDYSTQVGQNKALYEAFLAIKNAPEFSNLDSAQKKVIQNALRDFKLQGIALSPEKQAQFKSLKKQLSELESKFQDNVLDATDHWHMDIEDSAKLAGVPEADLALFAQKATENKVSGYRLTLDFPCYYAIATYAKDRKLRETMHEAYVTRASDQGPSKGNFDNSAIIVSILKIRDELAKLLDYPTYAHYSLEKKMAPSVNAVMSFLEELALKAKPFAQKEINELETYAKKQDNIDRLQPWDTSFYSEKLREEQFSISQEELRPYFPAHKVIEGMFKIVNKTFGISVKPIHSFDAWHDSVQLFEVIDKDNLLRGKFYLDLYARPKKRQGAWMDDAIGRRKKVDASLQTPVAYITCNFRPGMGDEPALLTHDEVVTLFHEFGHALHHMLTQIDHLDISGISGVPWDAVELPSQFLENWCWQKEALPIISSHYQDQKPLPEEMFNKLLRTKNFLSGMHIARQIEFALFDFRIHLEFDSQQKNQVQTILDEVRKKVAVVPAASYNRFQNSFTHIFSGGYCAGYYSYLWAEVLASDAFSRFKEEGLFNPQVGAAFMQHILEKGGSEEPEVLFRLFRGRAHKIDYLLEDYGLLVS</sequence>
<keyword evidence="5 9" id="KW-0862">Zinc</keyword>
<comment type="cofactor">
    <cofactor evidence="9">
        <name>Zn(2+)</name>
        <dbReference type="ChEBI" id="CHEBI:29105"/>
    </cofactor>
    <text evidence="9">Binds 1 zinc ion.</text>
</comment>
<name>A0A0Q9YR38_9GAMM</name>
<evidence type="ECO:0000259" key="10">
    <source>
        <dbReference type="Pfam" id="PF01432"/>
    </source>
</evidence>
<dbReference type="InterPro" id="IPR001567">
    <property type="entry name" value="Pept_M3A_M3B_dom"/>
</dbReference>
<keyword evidence="4 9" id="KW-0378">Hydrolase</keyword>
<evidence type="ECO:0000256" key="1">
    <source>
        <dbReference type="ARBA" id="ARBA00006040"/>
    </source>
</evidence>
<dbReference type="OrthoDB" id="9773538at2"/>
<dbReference type="InterPro" id="IPR045090">
    <property type="entry name" value="Pept_M3A_M3B"/>
</dbReference>
<dbReference type="InterPro" id="IPR034005">
    <property type="entry name" value="M3A_DCP"/>
</dbReference>
<reference evidence="13" key="2">
    <citation type="journal article" date="2016" name="Genome Announc.">
        <title>Draft Genome Sequences of Two Novel Amoeba-Resistant Intranuclear Bacteria, 'Candidatus Berkiella cookevillensis' and 'Candidatus Berkiella aquae'.</title>
        <authorList>
            <person name="Mehari Y.T."/>
            <person name="Arivett B.A."/>
            <person name="Farone A.L."/>
            <person name="Gunderson J.H."/>
            <person name="Farone M.B."/>
        </authorList>
    </citation>
    <scope>NUCLEOTIDE SEQUENCE</scope>
    <source>
        <strain evidence="13">CC99</strain>
    </source>
</reference>
<dbReference type="Gene3D" id="1.10.1370.10">
    <property type="entry name" value="Neurolysin, domain 3"/>
    <property type="match status" value="1"/>
</dbReference>
<dbReference type="InterPro" id="IPR045666">
    <property type="entry name" value="OpdA_N"/>
</dbReference>
<keyword evidence="3 9" id="KW-0479">Metal-binding</keyword>
<feature type="domain" description="Oligopeptidase A N-terminal" evidence="11">
    <location>
        <begin position="28"/>
        <end position="147"/>
    </location>
</feature>
<dbReference type="GO" id="GO:0004222">
    <property type="term" value="F:metalloendopeptidase activity"/>
    <property type="evidence" value="ECO:0007669"/>
    <property type="project" value="UniProtKB-EC"/>
</dbReference>
<dbReference type="SUPFAM" id="SSF55486">
    <property type="entry name" value="Metalloproteases ('zincins'), catalytic domain"/>
    <property type="match status" value="1"/>
</dbReference>
<dbReference type="Gene3D" id="3.40.390.10">
    <property type="entry name" value="Collagenase (Catalytic Domain)"/>
    <property type="match status" value="1"/>
</dbReference>
<dbReference type="EMBL" id="LKHV02000001">
    <property type="protein sequence ID" value="MCS5707307.1"/>
    <property type="molecule type" value="Genomic_DNA"/>
</dbReference>
<reference evidence="13" key="3">
    <citation type="submission" date="2021-06" db="EMBL/GenBank/DDBJ databases">
        <title>Genomic Description and Analysis of Intracellular Bacteria, Candidatus Berkiella cookevillensis and Candidatus Berkiella aquae.</title>
        <authorList>
            <person name="Kidane D.T."/>
            <person name="Mehari Y.T."/>
            <person name="Rice F.C."/>
            <person name="Arivett B.A."/>
            <person name="Farone A.L."/>
            <person name="Berk S.G."/>
            <person name="Farone M.B."/>
        </authorList>
    </citation>
    <scope>NUCLEOTIDE SEQUENCE</scope>
    <source>
        <strain evidence="13">CC99</strain>
    </source>
</reference>
<dbReference type="Pfam" id="PF01432">
    <property type="entry name" value="Peptidase_M3"/>
    <property type="match status" value="1"/>
</dbReference>
<accession>A0A0Q9YR38</accession>
<evidence type="ECO:0000313" key="12">
    <source>
        <dbReference type="EMBL" id="KRG18849.1"/>
    </source>
</evidence>
<comment type="caution">
    <text evidence="12">The sequence shown here is derived from an EMBL/GenBank/DDBJ whole genome shotgun (WGS) entry which is preliminary data.</text>
</comment>
<evidence type="ECO:0000256" key="6">
    <source>
        <dbReference type="ARBA" id="ARBA00023049"/>
    </source>
</evidence>
<dbReference type="Proteomes" id="UP000051494">
    <property type="component" value="Unassembled WGS sequence"/>
</dbReference>
<dbReference type="GO" id="GO:0005829">
    <property type="term" value="C:cytosol"/>
    <property type="evidence" value="ECO:0007669"/>
    <property type="project" value="UniProtKB-ARBA"/>
</dbReference>
<dbReference type="PATRIC" id="fig|1590042.3.peg.1351"/>
<dbReference type="EMBL" id="LKHV01000005">
    <property type="protein sequence ID" value="KRG18849.1"/>
    <property type="molecule type" value="Genomic_DNA"/>
</dbReference>
<evidence type="ECO:0000313" key="14">
    <source>
        <dbReference type="Proteomes" id="UP000051494"/>
    </source>
</evidence>
<dbReference type="FunFam" id="3.40.390.10:FF:000009">
    <property type="entry name" value="Oligopeptidase A"/>
    <property type="match status" value="1"/>
</dbReference>
<dbReference type="CDD" id="cd06456">
    <property type="entry name" value="M3A_DCP"/>
    <property type="match status" value="1"/>
</dbReference>
<gene>
    <name evidence="12" type="primary">prlC</name>
    <name evidence="13" type="ORF">CC99x_000155</name>
    <name evidence="12" type="ORF">CC99x_01330</name>
</gene>
<comment type="similarity">
    <text evidence="1 9">Belongs to the peptidase M3 family.</text>
</comment>
<proteinExistence type="inferred from homology"/>
<evidence type="ECO:0000256" key="3">
    <source>
        <dbReference type="ARBA" id="ARBA00022723"/>
    </source>
</evidence>
<protein>
    <recommendedName>
        <fullName evidence="8">oligopeptidase A</fullName>
        <ecNumber evidence="8">3.4.24.70</ecNumber>
    </recommendedName>
</protein>
<dbReference type="STRING" id="437022.CC99x_01330"/>
<organism evidence="12">
    <name type="scientific">Candidatus Berkiella cookevillensis</name>
    <dbReference type="NCBI Taxonomy" id="437022"/>
    <lineage>
        <taxon>Bacteria</taxon>
        <taxon>Pseudomonadati</taxon>
        <taxon>Pseudomonadota</taxon>
        <taxon>Gammaproteobacteria</taxon>
        <taxon>Candidatus Berkiellales</taxon>
        <taxon>Candidatus Berkiellaceae</taxon>
        <taxon>Candidatus Berkiella</taxon>
    </lineage>
</organism>
<evidence type="ECO:0000256" key="2">
    <source>
        <dbReference type="ARBA" id="ARBA00022670"/>
    </source>
</evidence>
<dbReference type="AlphaFoldDB" id="A0A0Q9YR38"/>
<dbReference type="InterPro" id="IPR024077">
    <property type="entry name" value="Neurolysin/TOP_dom2"/>
</dbReference>
<dbReference type="PANTHER" id="PTHR11804">
    <property type="entry name" value="PROTEASE M3 THIMET OLIGOPEPTIDASE-RELATED"/>
    <property type="match status" value="1"/>
</dbReference>
<dbReference type="Gene3D" id="1.20.1050.40">
    <property type="entry name" value="Endopeptidase. Chain P, domain 1"/>
    <property type="match status" value="1"/>
</dbReference>
<evidence type="ECO:0000259" key="11">
    <source>
        <dbReference type="Pfam" id="PF19310"/>
    </source>
</evidence>
<keyword evidence="6 9" id="KW-0482">Metalloprotease</keyword>